<dbReference type="GO" id="GO:0005886">
    <property type="term" value="C:plasma membrane"/>
    <property type="evidence" value="ECO:0007669"/>
    <property type="project" value="UniProtKB-SubCell"/>
</dbReference>
<comment type="subcellular location">
    <subcellularLocation>
        <location evidence="10">Cell membrane</location>
        <topology evidence="10">Multi-pass membrane protein</topology>
    </subcellularLocation>
</comment>
<organism evidence="11 12">
    <name type="scientific">Paratissierella segnis</name>
    <dbReference type="NCBI Taxonomy" id="2763679"/>
    <lineage>
        <taxon>Bacteria</taxon>
        <taxon>Bacillati</taxon>
        <taxon>Bacillota</taxon>
        <taxon>Tissierellia</taxon>
        <taxon>Tissierellales</taxon>
        <taxon>Tissierellaceae</taxon>
        <taxon>Paratissierella</taxon>
    </lineage>
</organism>
<proteinExistence type="inferred from homology"/>
<protein>
    <recommendedName>
        <fullName evidence="10">Glycerol-3-phosphate acyltransferase</fullName>
    </recommendedName>
    <alternativeName>
        <fullName evidence="10">Acyl-PO4 G3P acyltransferase</fullName>
    </alternativeName>
    <alternativeName>
        <fullName evidence="10">Acyl-phosphate--glycerol-3-phosphate acyltransferase</fullName>
    </alternativeName>
    <alternativeName>
        <fullName evidence="10">G3P acyltransferase</fullName>
        <shortName evidence="10">GPAT</shortName>
        <ecNumber evidence="10">2.3.1.275</ecNumber>
    </alternativeName>
    <alternativeName>
        <fullName evidence="10">Lysophosphatidic acid synthase</fullName>
        <shortName evidence="10">LPA synthase</shortName>
    </alternativeName>
</protein>
<dbReference type="HAMAP" id="MF_01043">
    <property type="entry name" value="PlsY"/>
    <property type="match status" value="1"/>
</dbReference>
<feature type="transmembrane region" description="Helical" evidence="10">
    <location>
        <begin position="109"/>
        <end position="130"/>
    </location>
</feature>
<gene>
    <name evidence="10 11" type="primary">plsY</name>
    <name evidence="11" type="ORF">H8707_10525</name>
</gene>
<evidence type="ECO:0000256" key="8">
    <source>
        <dbReference type="ARBA" id="ARBA00023209"/>
    </source>
</evidence>
<evidence type="ECO:0000256" key="7">
    <source>
        <dbReference type="ARBA" id="ARBA00023136"/>
    </source>
</evidence>
<accession>A0A926IKM7</accession>
<evidence type="ECO:0000256" key="9">
    <source>
        <dbReference type="ARBA" id="ARBA00023264"/>
    </source>
</evidence>
<keyword evidence="7 10" id="KW-0472">Membrane</keyword>
<dbReference type="NCBIfam" id="TIGR00023">
    <property type="entry name" value="glycerol-3-phosphate 1-O-acyltransferase PlsY"/>
    <property type="match status" value="1"/>
</dbReference>
<keyword evidence="9 10" id="KW-1208">Phospholipid metabolism</keyword>
<dbReference type="EC" id="2.3.1.275" evidence="10"/>
<comment type="function">
    <text evidence="10">Catalyzes the transfer of an acyl group from acyl-phosphate (acyl-PO(4)) to glycerol-3-phosphate (G3P) to form lysophosphatidic acid (LPA). This enzyme utilizes acyl-phosphate as fatty acyl donor, but not acyl-CoA or acyl-ACP.</text>
</comment>
<evidence type="ECO:0000313" key="12">
    <source>
        <dbReference type="Proteomes" id="UP000601171"/>
    </source>
</evidence>
<comment type="subunit">
    <text evidence="10">Probably interacts with PlsX.</text>
</comment>
<keyword evidence="12" id="KW-1185">Reference proteome</keyword>
<comment type="catalytic activity">
    <reaction evidence="10">
        <text>an acyl phosphate + sn-glycerol 3-phosphate = a 1-acyl-sn-glycero-3-phosphate + phosphate</text>
        <dbReference type="Rhea" id="RHEA:34075"/>
        <dbReference type="ChEBI" id="CHEBI:43474"/>
        <dbReference type="ChEBI" id="CHEBI:57597"/>
        <dbReference type="ChEBI" id="CHEBI:57970"/>
        <dbReference type="ChEBI" id="CHEBI:59918"/>
        <dbReference type="EC" id="2.3.1.275"/>
    </reaction>
</comment>
<dbReference type="GO" id="GO:0008654">
    <property type="term" value="P:phospholipid biosynthetic process"/>
    <property type="evidence" value="ECO:0007669"/>
    <property type="project" value="UniProtKB-UniRule"/>
</dbReference>
<dbReference type="EMBL" id="JACRTG010000025">
    <property type="protein sequence ID" value="MBC8588661.1"/>
    <property type="molecule type" value="Genomic_DNA"/>
</dbReference>
<evidence type="ECO:0000256" key="1">
    <source>
        <dbReference type="ARBA" id="ARBA00022475"/>
    </source>
</evidence>
<comment type="similarity">
    <text evidence="10">Belongs to the PlsY family.</text>
</comment>
<keyword evidence="6 10" id="KW-0443">Lipid metabolism</keyword>
<feature type="transmembrane region" description="Helical" evidence="10">
    <location>
        <begin position="136"/>
        <end position="155"/>
    </location>
</feature>
<dbReference type="Pfam" id="PF02660">
    <property type="entry name" value="G3P_acyltransf"/>
    <property type="match status" value="1"/>
</dbReference>
<keyword evidence="1 10" id="KW-1003">Cell membrane</keyword>
<name>A0A926IKM7_9FIRM</name>
<keyword evidence="4 10" id="KW-0812">Transmembrane</keyword>
<keyword evidence="11" id="KW-0012">Acyltransferase</keyword>
<reference evidence="11" key="1">
    <citation type="submission" date="2020-08" db="EMBL/GenBank/DDBJ databases">
        <title>Genome public.</title>
        <authorList>
            <person name="Liu C."/>
            <person name="Sun Q."/>
        </authorList>
    </citation>
    <scope>NUCLEOTIDE SEQUENCE</scope>
    <source>
        <strain evidence="11">BX21</strain>
    </source>
</reference>
<dbReference type="SMART" id="SM01207">
    <property type="entry name" value="G3P_acyltransf"/>
    <property type="match status" value="1"/>
</dbReference>
<keyword evidence="8 10" id="KW-0594">Phospholipid biosynthesis</keyword>
<keyword evidence="3 10" id="KW-0808">Transferase</keyword>
<evidence type="ECO:0000256" key="6">
    <source>
        <dbReference type="ARBA" id="ARBA00023098"/>
    </source>
</evidence>
<evidence type="ECO:0000256" key="3">
    <source>
        <dbReference type="ARBA" id="ARBA00022679"/>
    </source>
</evidence>
<evidence type="ECO:0000256" key="10">
    <source>
        <dbReference type="HAMAP-Rule" id="MF_01043"/>
    </source>
</evidence>
<dbReference type="Proteomes" id="UP000601171">
    <property type="component" value="Unassembled WGS sequence"/>
</dbReference>
<dbReference type="InterPro" id="IPR003811">
    <property type="entry name" value="G3P_acylTferase_PlsY"/>
</dbReference>
<feature type="transmembrane region" description="Helical" evidence="10">
    <location>
        <begin position="6"/>
        <end position="23"/>
    </location>
</feature>
<keyword evidence="5 10" id="KW-1133">Transmembrane helix</keyword>
<comment type="pathway">
    <text evidence="10">Lipid metabolism; phospholipid metabolism.</text>
</comment>
<dbReference type="AlphaFoldDB" id="A0A926IKM7"/>
<comment type="caution">
    <text evidence="11">The sequence shown here is derived from an EMBL/GenBank/DDBJ whole genome shotgun (WGS) entry which is preliminary data.</text>
</comment>
<evidence type="ECO:0000256" key="5">
    <source>
        <dbReference type="ARBA" id="ARBA00022989"/>
    </source>
</evidence>
<feature type="transmembrane region" description="Helical" evidence="10">
    <location>
        <begin position="54"/>
        <end position="74"/>
    </location>
</feature>
<evidence type="ECO:0000313" key="11">
    <source>
        <dbReference type="EMBL" id="MBC8588661.1"/>
    </source>
</evidence>
<dbReference type="GO" id="GO:0043772">
    <property type="term" value="F:acyl-phosphate glycerol-3-phosphate acyltransferase activity"/>
    <property type="evidence" value="ECO:0007669"/>
    <property type="project" value="UniProtKB-UniRule"/>
</dbReference>
<sequence>MKFVIIGIISYLIGSFSSAFFLGKAIKKIDIRVHGSGNSGTTNAIRVMGFRMGVLTFLIDFAKGAIAVLIGFYLEGYNGGLLGGICAVLGHDYPIYIRFKGGKGVATSIGALAILDFPMALISVIIGLIVGFFTKYVSLGSIVFFVLNPFISIIINNPNNRYLTLTTVFLGLLGICRHKSNIERLIRGNENKIGR</sequence>
<dbReference type="RefSeq" id="WP_262430117.1">
    <property type="nucleotide sequence ID" value="NZ_JACRTG010000025.1"/>
</dbReference>
<evidence type="ECO:0000256" key="4">
    <source>
        <dbReference type="ARBA" id="ARBA00022692"/>
    </source>
</evidence>
<dbReference type="PANTHER" id="PTHR30309:SF0">
    <property type="entry name" value="GLYCEROL-3-PHOSPHATE ACYLTRANSFERASE-RELATED"/>
    <property type="match status" value="1"/>
</dbReference>
<dbReference type="PANTHER" id="PTHR30309">
    <property type="entry name" value="INNER MEMBRANE PROTEIN YGIH"/>
    <property type="match status" value="1"/>
</dbReference>
<keyword evidence="2 10" id="KW-0444">Lipid biosynthesis</keyword>
<evidence type="ECO:0000256" key="2">
    <source>
        <dbReference type="ARBA" id="ARBA00022516"/>
    </source>
</evidence>